<dbReference type="AlphaFoldDB" id="A0A822Y4D0"/>
<gene>
    <name evidence="1" type="ORF">HUJ06_028321</name>
</gene>
<keyword evidence="2" id="KW-1185">Reference proteome</keyword>
<accession>A0A822Y4D0</accession>
<reference evidence="1 2" key="1">
    <citation type="journal article" date="2020" name="Mol. Biol. Evol.">
        <title>Distinct Expression and Methylation Patterns for Genes with Different Fates following a Single Whole-Genome Duplication in Flowering Plants.</title>
        <authorList>
            <person name="Shi T."/>
            <person name="Rahmani R.S."/>
            <person name="Gugger P.F."/>
            <person name="Wang M."/>
            <person name="Li H."/>
            <person name="Zhang Y."/>
            <person name="Li Z."/>
            <person name="Wang Q."/>
            <person name="Van de Peer Y."/>
            <person name="Marchal K."/>
            <person name="Chen J."/>
        </authorList>
    </citation>
    <scope>NUCLEOTIDE SEQUENCE [LARGE SCALE GENOMIC DNA]</scope>
    <source>
        <tissue evidence="1">Leaf</tissue>
    </source>
</reference>
<evidence type="ECO:0000313" key="2">
    <source>
        <dbReference type="Proteomes" id="UP000607653"/>
    </source>
</evidence>
<comment type="caution">
    <text evidence="1">The sequence shown here is derived from an EMBL/GenBank/DDBJ whole genome shotgun (WGS) entry which is preliminary data.</text>
</comment>
<protein>
    <submittedName>
        <fullName evidence="1">Uncharacterized protein</fullName>
    </submittedName>
</protein>
<dbReference type="Proteomes" id="UP000607653">
    <property type="component" value="Unassembled WGS sequence"/>
</dbReference>
<evidence type="ECO:0000313" key="1">
    <source>
        <dbReference type="EMBL" id="DAD26853.1"/>
    </source>
</evidence>
<name>A0A822Y4D0_NELNU</name>
<organism evidence="1 2">
    <name type="scientific">Nelumbo nucifera</name>
    <name type="common">Sacred lotus</name>
    <dbReference type="NCBI Taxonomy" id="4432"/>
    <lineage>
        <taxon>Eukaryota</taxon>
        <taxon>Viridiplantae</taxon>
        <taxon>Streptophyta</taxon>
        <taxon>Embryophyta</taxon>
        <taxon>Tracheophyta</taxon>
        <taxon>Spermatophyta</taxon>
        <taxon>Magnoliopsida</taxon>
        <taxon>Proteales</taxon>
        <taxon>Nelumbonaceae</taxon>
        <taxon>Nelumbo</taxon>
    </lineage>
</organism>
<dbReference type="EMBL" id="DUZY01000002">
    <property type="protein sequence ID" value="DAD26853.1"/>
    <property type="molecule type" value="Genomic_DNA"/>
</dbReference>
<sequence length="60" mass="6420">MDTNSYCIFLKGSELLVYTYCFIILDQSLGCSPGSVLTLGTFNLSGNCLTKAPVSDGGKY</sequence>
<proteinExistence type="predicted"/>